<dbReference type="Gene3D" id="3.20.20.70">
    <property type="entry name" value="Aldolase class I"/>
    <property type="match status" value="1"/>
</dbReference>
<evidence type="ECO:0000313" key="3">
    <source>
        <dbReference type="Proteomes" id="UP000068164"/>
    </source>
</evidence>
<dbReference type="EMBL" id="LNCD01000069">
    <property type="protein sequence ID" value="KWV53020.1"/>
    <property type="molecule type" value="Genomic_DNA"/>
</dbReference>
<dbReference type="PANTHER" id="PTHR31862:SF1">
    <property type="entry name" value="UPF0261 DOMAIN PROTEIN (AFU_ORTHOLOGUE AFUA_1G10120)"/>
    <property type="match status" value="1"/>
</dbReference>
<dbReference type="PIRSF" id="PIRSF034452">
    <property type="entry name" value="TIM-br_sig_trnsd"/>
    <property type="match status" value="1"/>
</dbReference>
<proteinExistence type="predicted"/>
<keyword evidence="3" id="KW-1185">Reference proteome</keyword>
<dbReference type="GO" id="GO:0003824">
    <property type="term" value="F:catalytic activity"/>
    <property type="evidence" value="ECO:0007669"/>
    <property type="project" value="InterPro"/>
</dbReference>
<dbReference type="InterPro" id="IPR009215">
    <property type="entry name" value="TIM-br_IGPS-like"/>
</dbReference>
<dbReference type="Gene3D" id="1.20.5.460">
    <property type="entry name" value="Single helix bin"/>
    <property type="match status" value="1"/>
</dbReference>
<dbReference type="InterPro" id="IPR013785">
    <property type="entry name" value="Aldolase_TIM"/>
</dbReference>
<dbReference type="AlphaFoldDB" id="A0A109JQ09"/>
<accession>A0A109JQ09</accession>
<dbReference type="Pfam" id="PF09370">
    <property type="entry name" value="PEP_hydrolase"/>
    <property type="match status" value="1"/>
</dbReference>
<evidence type="ECO:0000313" key="2">
    <source>
        <dbReference type="EMBL" id="KWV53020.1"/>
    </source>
</evidence>
<dbReference type="InterPro" id="IPR015813">
    <property type="entry name" value="Pyrv/PenolPyrv_kinase-like_dom"/>
</dbReference>
<dbReference type="InterPro" id="IPR051353">
    <property type="entry name" value="Tobamovirus_resist_UPF0261"/>
</dbReference>
<dbReference type="Proteomes" id="UP000068164">
    <property type="component" value="Unassembled WGS sequence"/>
</dbReference>
<sequence>MSIDIFAKRPTRSELLEHFHKKIRAGEPIIGGGAGTGLSAKSEEAGDIDLIVIYNSGRYRMAGRGSLAGLLAYGNANQIVVEMASEVLPVVRRTPVLAGVNGTDPFVVMPTFLRELKEIGFAGVQNFPTVGLIDGLFRQNLEETGMSYAQEVEMIAEAHKLDLLTTPYVFSPEDAVAMAKAGADILVCHMGLTTGGAIGARSGKSMEDCVTLINQCIGAAREIRDDIIILCHGGPIANPEDARFILDACPGCHGFYGASSMERLPTEEAIRSQTLAFKAIRRKSA</sequence>
<organism evidence="2 3">
    <name type="scientific">Rhizobium altiplani</name>
    <dbReference type="NCBI Taxonomy" id="1864509"/>
    <lineage>
        <taxon>Bacteria</taxon>
        <taxon>Pseudomonadati</taxon>
        <taxon>Pseudomonadota</taxon>
        <taxon>Alphaproteobacteria</taxon>
        <taxon>Hyphomicrobiales</taxon>
        <taxon>Rhizobiaceae</taxon>
        <taxon>Rhizobium/Agrobacterium group</taxon>
        <taxon>Rhizobium</taxon>
    </lineage>
</organism>
<dbReference type="SUPFAM" id="SSF51621">
    <property type="entry name" value="Phosphoenolpyruvate/pyruvate domain"/>
    <property type="match status" value="1"/>
</dbReference>
<reference evidence="2 3" key="1">
    <citation type="submission" date="2015-11" db="EMBL/GenBank/DDBJ databases">
        <title>Draft Genome Sequence of the Strain BR 10423 (Rhizobium sp.) isolated from nodules of Mimosa pudica.</title>
        <authorList>
            <person name="Barauna A.C."/>
            <person name="Zilli J.E."/>
            <person name="Simoes-Araujo J.L."/>
            <person name="Reis V.M."/>
            <person name="James E.K."/>
            <person name="Reis F.B.Jr."/>
            <person name="Rouws L.F."/>
            <person name="Passos S.R."/>
            <person name="Gois S.R."/>
        </authorList>
    </citation>
    <scope>NUCLEOTIDE SEQUENCE [LARGE SCALE GENOMIC DNA]</scope>
    <source>
        <strain evidence="2 3">BR10423</strain>
    </source>
</reference>
<comment type="caution">
    <text evidence="2">The sequence shown here is derived from an EMBL/GenBank/DDBJ whole genome shotgun (WGS) entry which is preliminary data.</text>
</comment>
<dbReference type="PANTHER" id="PTHR31862">
    <property type="entry name" value="UPF0261 DOMAIN PROTEIN (AFU_ORTHOLOGUE AFUA_1G10120)"/>
    <property type="match status" value="1"/>
</dbReference>
<feature type="domain" description="TIM-barrel" evidence="1">
    <location>
        <begin position="15"/>
        <end position="280"/>
    </location>
</feature>
<protein>
    <recommendedName>
        <fullName evidence="1">TIM-barrel domain-containing protein</fullName>
    </recommendedName>
</protein>
<evidence type="ECO:0000259" key="1">
    <source>
        <dbReference type="Pfam" id="PF09370"/>
    </source>
</evidence>
<dbReference type="RefSeq" id="WP_051321041.1">
    <property type="nucleotide sequence ID" value="NZ_LNCD01000069.1"/>
</dbReference>
<name>A0A109JQ09_9HYPH</name>
<dbReference type="OrthoDB" id="9805644at2"/>
<gene>
    <name evidence="2" type="ORF">AS026_03860</name>
</gene>